<comment type="caution">
    <text evidence="3">The sequence shown here is derived from an EMBL/GenBank/DDBJ whole genome shotgun (WGS) entry which is preliminary data.</text>
</comment>
<organism evidence="3 4">
    <name type="scientific">Bradyrhizobium stylosanthis</name>
    <dbReference type="NCBI Taxonomy" id="1803665"/>
    <lineage>
        <taxon>Bacteria</taxon>
        <taxon>Pseudomonadati</taxon>
        <taxon>Pseudomonadota</taxon>
        <taxon>Alphaproteobacteria</taxon>
        <taxon>Hyphomicrobiales</taxon>
        <taxon>Nitrobacteraceae</taxon>
        <taxon>Bradyrhizobium</taxon>
    </lineage>
</organism>
<feature type="transmembrane region" description="Helical" evidence="1">
    <location>
        <begin position="297"/>
        <end position="315"/>
    </location>
</feature>
<sequence>MPNNNSLGWDRSELADGIANAVDDTAVSLRLFRLNWIIVAVVLTVFALGLLLTDFRIRPSGYLFFLGMAGLYGYFGLRNVRSGSRNPRIFAILFMLAQIVLLLLLLTSIGYMAAAANLPMQEAGLLAADRMLGFDFRAYVGFANDRPWVLRAFVFTYDSLHRQLLGLIILLPLLGFHRRAAEFVLAFAMTLIAATIISTLVPAIGAYGAVGLVQADHPNIEPICYFATLHELPLVRDGATRVLDAFNLGPILTFPSFHAICAVLYSWAMWPVRWLRVFGLAWNSVMLAATPVGGGHFFADIVAGIIIALVAIYMVRRLGIYLARSAPPARPTLLQPARPAIVGAQ</sequence>
<dbReference type="GO" id="GO:0016020">
    <property type="term" value="C:membrane"/>
    <property type="evidence" value="ECO:0007669"/>
    <property type="project" value="UniProtKB-SubCell"/>
</dbReference>
<name>A0A560EAA7_9BRAD</name>
<evidence type="ECO:0000313" key="3">
    <source>
        <dbReference type="EMBL" id="TWB06292.1"/>
    </source>
</evidence>
<gene>
    <name evidence="3" type="ORF">FBZ96_101101</name>
</gene>
<protein>
    <submittedName>
        <fullName evidence="3">PAP2 superfamily protein</fullName>
    </submittedName>
</protein>
<dbReference type="STRING" id="1803665.GCA_001641335_03940"/>
<feature type="domain" description="Inositolphosphotransferase Aur1/Ipt1" evidence="2">
    <location>
        <begin position="125"/>
        <end position="313"/>
    </location>
</feature>
<dbReference type="OrthoDB" id="7584858at2"/>
<reference evidence="3 4" key="1">
    <citation type="submission" date="2019-06" db="EMBL/GenBank/DDBJ databases">
        <title>Genomic Encyclopedia of Type Strains, Phase IV (KMG-V): Genome sequencing to study the core and pangenomes of soil and plant-associated prokaryotes.</title>
        <authorList>
            <person name="Whitman W."/>
        </authorList>
    </citation>
    <scope>NUCLEOTIDE SEQUENCE [LARGE SCALE GENOMIC DNA]</scope>
    <source>
        <strain evidence="3 4">BR 510</strain>
    </source>
</reference>
<dbReference type="Proteomes" id="UP000319949">
    <property type="component" value="Unassembled WGS sequence"/>
</dbReference>
<keyword evidence="4" id="KW-1185">Reference proteome</keyword>
<feature type="transmembrane region" description="Helical" evidence="1">
    <location>
        <begin position="274"/>
        <end position="291"/>
    </location>
</feature>
<feature type="transmembrane region" description="Helical" evidence="1">
    <location>
        <begin position="59"/>
        <end position="77"/>
    </location>
</feature>
<dbReference type="Pfam" id="PF14378">
    <property type="entry name" value="PAP2_3"/>
    <property type="match status" value="1"/>
</dbReference>
<keyword evidence="1" id="KW-0812">Transmembrane</keyword>
<keyword evidence="1" id="KW-1133">Transmembrane helix</keyword>
<feature type="transmembrane region" description="Helical" evidence="1">
    <location>
        <begin position="34"/>
        <end position="53"/>
    </location>
</feature>
<dbReference type="AlphaFoldDB" id="A0A560EAA7"/>
<accession>A0A560EAA7</accession>
<evidence type="ECO:0000256" key="1">
    <source>
        <dbReference type="SAM" id="Phobius"/>
    </source>
</evidence>
<feature type="transmembrane region" description="Helical" evidence="1">
    <location>
        <begin position="183"/>
        <end position="210"/>
    </location>
</feature>
<feature type="transmembrane region" description="Helical" evidence="1">
    <location>
        <begin position="89"/>
        <end position="114"/>
    </location>
</feature>
<keyword evidence="1" id="KW-0472">Membrane</keyword>
<evidence type="ECO:0000313" key="4">
    <source>
        <dbReference type="Proteomes" id="UP000319949"/>
    </source>
</evidence>
<evidence type="ECO:0000259" key="2">
    <source>
        <dbReference type="Pfam" id="PF14378"/>
    </source>
</evidence>
<feature type="transmembrane region" description="Helical" evidence="1">
    <location>
        <begin position="160"/>
        <end position="176"/>
    </location>
</feature>
<dbReference type="EMBL" id="VITK01000001">
    <property type="protein sequence ID" value="TWB06292.1"/>
    <property type="molecule type" value="Genomic_DNA"/>
</dbReference>
<feature type="transmembrane region" description="Helical" evidence="1">
    <location>
        <begin position="245"/>
        <end position="267"/>
    </location>
</feature>
<proteinExistence type="predicted"/>
<dbReference type="InterPro" id="IPR026841">
    <property type="entry name" value="Aur1/Ipt1"/>
</dbReference>